<proteinExistence type="predicted"/>
<dbReference type="PANTHER" id="PTHR35686">
    <property type="entry name" value="KINETOCHORE PROTEIN"/>
    <property type="match status" value="1"/>
</dbReference>
<evidence type="ECO:0000313" key="2">
    <source>
        <dbReference type="Proteomes" id="UP001420932"/>
    </source>
</evidence>
<dbReference type="Proteomes" id="UP001420932">
    <property type="component" value="Unassembled WGS sequence"/>
</dbReference>
<protein>
    <submittedName>
        <fullName evidence="1">Uncharacterized protein</fullName>
    </submittedName>
</protein>
<dbReference type="EMBL" id="JBBNAF010000004">
    <property type="protein sequence ID" value="KAK9151729.1"/>
    <property type="molecule type" value="Genomic_DNA"/>
</dbReference>
<dbReference type="AlphaFoldDB" id="A0AAP0KHM3"/>
<keyword evidence="2" id="KW-1185">Reference proteome</keyword>
<comment type="caution">
    <text evidence="1">The sequence shown here is derived from an EMBL/GenBank/DDBJ whole genome shotgun (WGS) entry which is preliminary data.</text>
</comment>
<gene>
    <name evidence="1" type="ORF">Syun_010038</name>
</gene>
<sequence length="165" mass="18824">MDEKKSIALEAVGREVVNMSSQRLRDREMLMDSEEMRIIIFSSKTCGDVGLEIGNAIRVHHPWKDISGNYTMRSFYHEVVKLQGVAQSLNKDCVSRMEPSQAGVLLPIREVVPIDIENIQSVLTEEVMLPDYESDLDSTDSINIIDIKEAFKEMYEKWSEVEKVG</sequence>
<name>A0AAP0KHM3_9MAGN</name>
<dbReference type="PANTHER" id="PTHR35686:SF1">
    <property type="entry name" value="KINETOCHORE PROTEIN"/>
    <property type="match status" value="1"/>
</dbReference>
<accession>A0AAP0KHM3</accession>
<dbReference type="InterPro" id="IPR018247">
    <property type="entry name" value="EF_Hand_1_Ca_BS"/>
</dbReference>
<evidence type="ECO:0000313" key="1">
    <source>
        <dbReference type="EMBL" id="KAK9151729.1"/>
    </source>
</evidence>
<dbReference type="PROSITE" id="PS00018">
    <property type="entry name" value="EF_HAND_1"/>
    <property type="match status" value="1"/>
</dbReference>
<organism evidence="1 2">
    <name type="scientific">Stephania yunnanensis</name>
    <dbReference type="NCBI Taxonomy" id="152371"/>
    <lineage>
        <taxon>Eukaryota</taxon>
        <taxon>Viridiplantae</taxon>
        <taxon>Streptophyta</taxon>
        <taxon>Embryophyta</taxon>
        <taxon>Tracheophyta</taxon>
        <taxon>Spermatophyta</taxon>
        <taxon>Magnoliopsida</taxon>
        <taxon>Ranunculales</taxon>
        <taxon>Menispermaceae</taxon>
        <taxon>Menispermoideae</taxon>
        <taxon>Cissampelideae</taxon>
        <taxon>Stephania</taxon>
    </lineage>
</organism>
<reference evidence="1 2" key="1">
    <citation type="submission" date="2024-01" db="EMBL/GenBank/DDBJ databases">
        <title>Genome assemblies of Stephania.</title>
        <authorList>
            <person name="Yang L."/>
        </authorList>
    </citation>
    <scope>NUCLEOTIDE SEQUENCE [LARGE SCALE GENOMIC DNA]</scope>
    <source>
        <strain evidence="1">YNDBR</strain>
        <tissue evidence="1">Leaf</tissue>
    </source>
</reference>